<keyword evidence="9" id="KW-1185">Reference proteome</keyword>
<dbReference type="InterPro" id="IPR050856">
    <property type="entry name" value="Biotin_carboxylase_complex"/>
</dbReference>
<dbReference type="InterPro" id="IPR013815">
    <property type="entry name" value="ATP_grasp_subdomain_1"/>
</dbReference>
<dbReference type="Gene3D" id="3.30.1490.20">
    <property type="entry name" value="ATP-grasp fold, A domain"/>
    <property type="match status" value="1"/>
</dbReference>
<evidence type="ECO:0000313" key="8">
    <source>
        <dbReference type="EMBL" id="PJF18831.1"/>
    </source>
</evidence>
<dbReference type="PROSITE" id="PS50975">
    <property type="entry name" value="ATP_GRASP"/>
    <property type="match status" value="1"/>
</dbReference>
<dbReference type="PANTHER" id="PTHR18866">
    <property type="entry name" value="CARBOXYLASE:PYRUVATE/ACETYL-COA/PROPIONYL-COA CARBOXYLASE"/>
    <property type="match status" value="1"/>
</dbReference>
<evidence type="ECO:0000256" key="6">
    <source>
        <dbReference type="PROSITE-ProRule" id="PRU00409"/>
    </source>
</evidence>
<dbReference type="Proteomes" id="UP000240830">
    <property type="component" value="Unassembled WGS sequence"/>
</dbReference>
<comment type="cofactor">
    <cofactor evidence="1">
        <name>biotin</name>
        <dbReference type="ChEBI" id="CHEBI:57586"/>
    </cofactor>
</comment>
<organism evidence="8 9">
    <name type="scientific">Paramicrosporidium saccamoebae</name>
    <dbReference type="NCBI Taxonomy" id="1246581"/>
    <lineage>
        <taxon>Eukaryota</taxon>
        <taxon>Fungi</taxon>
        <taxon>Fungi incertae sedis</taxon>
        <taxon>Cryptomycota</taxon>
        <taxon>Cryptomycota incertae sedis</taxon>
        <taxon>Paramicrosporidium</taxon>
    </lineage>
</organism>
<proteinExistence type="predicted"/>
<dbReference type="GO" id="GO:0005739">
    <property type="term" value="C:mitochondrion"/>
    <property type="evidence" value="ECO:0007669"/>
    <property type="project" value="TreeGrafter"/>
</dbReference>
<dbReference type="PANTHER" id="PTHR18866:SF33">
    <property type="entry name" value="METHYLCROTONOYL-COA CARBOXYLASE SUBUNIT ALPHA, MITOCHONDRIAL-RELATED"/>
    <property type="match status" value="1"/>
</dbReference>
<evidence type="ECO:0000256" key="3">
    <source>
        <dbReference type="ARBA" id="ARBA00022741"/>
    </source>
</evidence>
<name>A0A2H9TM32_9FUNG</name>
<gene>
    <name evidence="8" type="ORF">PSACC_01355</name>
</gene>
<keyword evidence="5" id="KW-0092">Biotin</keyword>
<keyword evidence="2" id="KW-0436">Ligase</keyword>
<dbReference type="EMBL" id="MTSL01000101">
    <property type="protein sequence ID" value="PJF18831.1"/>
    <property type="molecule type" value="Genomic_DNA"/>
</dbReference>
<dbReference type="AlphaFoldDB" id="A0A2H9TM32"/>
<evidence type="ECO:0000256" key="1">
    <source>
        <dbReference type="ARBA" id="ARBA00001953"/>
    </source>
</evidence>
<evidence type="ECO:0000256" key="5">
    <source>
        <dbReference type="ARBA" id="ARBA00023267"/>
    </source>
</evidence>
<evidence type="ECO:0000259" key="7">
    <source>
        <dbReference type="PROSITE" id="PS50975"/>
    </source>
</evidence>
<accession>A0A2H9TM32</accession>
<evidence type="ECO:0000313" key="9">
    <source>
        <dbReference type="Proteomes" id="UP000240830"/>
    </source>
</evidence>
<dbReference type="InterPro" id="IPR005479">
    <property type="entry name" value="CPAse_ATP-bd"/>
</dbReference>
<dbReference type="Gene3D" id="3.30.470.20">
    <property type="entry name" value="ATP-grasp fold, B domain"/>
    <property type="match status" value="1"/>
</dbReference>
<feature type="domain" description="ATP-grasp" evidence="7">
    <location>
        <begin position="67"/>
        <end position="138"/>
    </location>
</feature>
<protein>
    <recommendedName>
        <fullName evidence="7">ATP-grasp domain-containing protein</fullName>
    </recommendedName>
</protein>
<sequence>MHNLDRYPLMIKAVLGGGGKGMRIVQQREEFDEMLESSRREARKSFNDDRVLLERYIERPRHIEPGLSEGQRHELGEMAVAAAKAVKYVGAGTVEFIFDCDTGKFYFMEMNTRLQVEHPVTEMITGLDLVHWQIHVPDSQPF</sequence>
<evidence type="ECO:0000256" key="4">
    <source>
        <dbReference type="ARBA" id="ARBA00022840"/>
    </source>
</evidence>
<dbReference type="PROSITE" id="PS00867">
    <property type="entry name" value="CPSASE_2"/>
    <property type="match status" value="1"/>
</dbReference>
<reference evidence="8 9" key="1">
    <citation type="submission" date="2016-10" db="EMBL/GenBank/DDBJ databases">
        <title>The genome of Paramicrosporidium saccamoebae is the missing link in understanding Cryptomycota and Microsporidia evolution.</title>
        <authorList>
            <person name="Quandt C.A."/>
            <person name="Beaudet D."/>
            <person name="Corsaro D."/>
            <person name="Michel R."/>
            <person name="Corradi N."/>
            <person name="James T."/>
        </authorList>
    </citation>
    <scope>NUCLEOTIDE SEQUENCE [LARGE SCALE GENOMIC DNA]</scope>
    <source>
        <strain evidence="8 9">KSL3</strain>
    </source>
</reference>
<dbReference type="GO" id="GO:0046872">
    <property type="term" value="F:metal ion binding"/>
    <property type="evidence" value="ECO:0007669"/>
    <property type="project" value="InterPro"/>
</dbReference>
<dbReference type="OrthoDB" id="196847at2759"/>
<dbReference type="Pfam" id="PF02786">
    <property type="entry name" value="CPSase_L_D2"/>
    <property type="match status" value="2"/>
</dbReference>
<dbReference type="GO" id="GO:0004485">
    <property type="term" value="F:methylcrotonoyl-CoA carboxylase activity"/>
    <property type="evidence" value="ECO:0007669"/>
    <property type="project" value="TreeGrafter"/>
</dbReference>
<dbReference type="SUPFAM" id="SSF56059">
    <property type="entry name" value="Glutathione synthetase ATP-binding domain-like"/>
    <property type="match status" value="1"/>
</dbReference>
<dbReference type="STRING" id="1246581.A0A2H9TM32"/>
<dbReference type="GO" id="GO:0005524">
    <property type="term" value="F:ATP binding"/>
    <property type="evidence" value="ECO:0007669"/>
    <property type="project" value="UniProtKB-UniRule"/>
</dbReference>
<dbReference type="FunFam" id="3.30.1490.20:FF:000003">
    <property type="entry name" value="acetyl-CoA carboxylase isoform X1"/>
    <property type="match status" value="1"/>
</dbReference>
<keyword evidence="4 6" id="KW-0067">ATP-binding</keyword>
<keyword evidence="3 6" id="KW-0547">Nucleotide-binding</keyword>
<comment type="caution">
    <text evidence="8">The sequence shown here is derived from an EMBL/GenBank/DDBJ whole genome shotgun (WGS) entry which is preliminary data.</text>
</comment>
<evidence type="ECO:0000256" key="2">
    <source>
        <dbReference type="ARBA" id="ARBA00022598"/>
    </source>
</evidence>
<dbReference type="InterPro" id="IPR011761">
    <property type="entry name" value="ATP-grasp"/>
</dbReference>